<dbReference type="Pfam" id="PF17871">
    <property type="entry name" value="AAA_lid_9"/>
    <property type="match status" value="1"/>
</dbReference>
<evidence type="ECO:0000256" key="2">
    <source>
        <dbReference type="ARBA" id="ARBA00022741"/>
    </source>
</evidence>
<keyword evidence="5" id="KW-1133">Transmembrane helix</keyword>
<dbReference type="PANTHER" id="PTHR11638:SF18">
    <property type="entry name" value="HEAT SHOCK PROTEIN 104"/>
    <property type="match status" value="1"/>
</dbReference>
<accession>A0A1G2CHD8</accession>
<keyword evidence="2" id="KW-0547">Nucleotide-binding</keyword>
<dbReference type="STRING" id="1798650.A2945_02425"/>
<evidence type="ECO:0000256" key="1">
    <source>
        <dbReference type="ARBA" id="ARBA00022737"/>
    </source>
</evidence>
<evidence type="ECO:0000256" key="4">
    <source>
        <dbReference type="ARBA" id="ARBA00023186"/>
    </source>
</evidence>
<proteinExistence type="predicted"/>
<dbReference type="Pfam" id="PF07724">
    <property type="entry name" value="AAA_2"/>
    <property type="match status" value="1"/>
</dbReference>
<dbReference type="InterPro" id="IPR001270">
    <property type="entry name" value="ClpA/B"/>
</dbReference>
<evidence type="ECO:0000256" key="3">
    <source>
        <dbReference type="ARBA" id="ARBA00022840"/>
    </source>
</evidence>
<evidence type="ECO:0000313" key="9">
    <source>
        <dbReference type="Proteomes" id="UP000178880"/>
    </source>
</evidence>
<dbReference type="InterPro" id="IPR050130">
    <property type="entry name" value="ClpA_ClpB"/>
</dbReference>
<dbReference type="CDD" id="cd19499">
    <property type="entry name" value="RecA-like_ClpB_Hsp104-like"/>
    <property type="match status" value="1"/>
</dbReference>
<keyword evidence="4" id="KW-0143">Chaperone</keyword>
<protein>
    <recommendedName>
        <fullName evidence="10">Sigma-54 factor interaction domain-containing protein</fullName>
    </recommendedName>
</protein>
<dbReference type="GO" id="GO:0005524">
    <property type="term" value="F:ATP binding"/>
    <property type="evidence" value="ECO:0007669"/>
    <property type="project" value="UniProtKB-KW"/>
</dbReference>
<evidence type="ECO:0000313" key="8">
    <source>
        <dbReference type="EMBL" id="OGY99827.1"/>
    </source>
</evidence>
<dbReference type="Gene3D" id="1.10.8.60">
    <property type="match status" value="2"/>
</dbReference>
<dbReference type="InterPro" id="IPR041546">
    <property type="entry name" value="ClpA/ClpB_AAA_lid"/>
</dbReference>
<keyword evidence="1" id="KW-0677">Repeat</keyword>
<feature type="domain" description="AAA+ ATPase" evidence="6">
    <location>
        <begin position="576"/>
        <end position="743"/>
    </location>
</feature>
<dbReference type="PANTHER" id="PTHR11638">
    <property type="entry name" value="ATP-DEPENDENT CLP PROTEASE"/>
    <property type="match status" value="1"/>
</dbReference>
<dbReference type="InterPro" id="IPR019489">
    <property type="entry name" value="Clp_ATPase_C"/>
</dbReference>
<dbReference type="InterPro" id="IPR003959">
    <property type="entry name" value="ATPase_AAA_core"/>
</dbReference>
<dbReference type="SMART" id="SM01086">
    <property type="entry name" value="ClpB_D2-small"/>
    <property type="match status" value="1"/>
</dbReference>
<evidence type="ECO:0000256" key="5">
    <source>
        <dbReference type="SAM" id="Phobius"/>
    </source>
</evidence>
<dbReference type="EMBL" id="MHLA01000013">
    <property type="protein sequence ID" value="OGY99827.1"/>
    <property type="molecule type" value="Genomic_DNA"/>
</dbReference>
<dbReference type="AlphaFoldDB" id="A0A1G2CHD8"/>
<reference evidence="8 9" key="1">
    <citation type="journal article" date="2016" name="Nat. Commun.">
        <title>Thousands of microbial genomes shed light on interconnected biogeochemical processes in an aquifer system.</title>
        <authorList>
            <person name="Anantharaman K."/>
            <person name="Brown C.T."/>
            <person name="Hug L.A."/>
            <person name="Sharon I."/>
            <person name="Castelle C.J."/>
            <person name="Probst A.J."/>
            <person name="Thomas B.C."/>
            <person name="Singh A."/>
            <person name="Wilkins M.J."/>
            <person name="Karaoz U."/>
            <person name="Brodie E.L."/>
            <person name="Williams K.H."/>
            <person name="Hubbard S.S."/>
            <person name="Banfield J.F."/>
        </authorList>
    </citation>
    <scope>NUCLEOTIDE SEQUENCE [LARGE SCALE GENOMIC DNA]</scope>
</reference>
<keyword evidence="3" id="KW-0067">ATP-binding</keyword>
<dbReference type="GO" id="GO:0005737">
    <property type="term" value="C:cytoplasm"/>
    <property type="evidence" value="ECO:0007669"/>
    <property type="project" value="TreeGrafter"/>
</dbReference>
<dbReference type="Pfam" id="PF10431">
    <property type="entry name" value="ClpB_D2-small"/>
    <property type="match status" value="1"/>
</dbReference>
<dbReference type="SMART" id="SM00382">
    <property type="entry name" value="AAA"/>
    <property type="match status" value="2"/>
</dbReference>
<dbReference type="SUPFAM" id="SSF52540">
    <property type="entry name" value="P-loop containing nucleoside triphosphate hydrolases"/>
    <property type="match status" value="2"/>
</dbReference>
<dbReference type="Gene3D" id="3.40.50.300">
    <property type="entry name" value="P-loop containing nucleotide triphosphate hydrolases"/>
    <property type="match status" value="2"/>
</dbReference>
<name>A0A1G2CHD8_9BACT</name>
<feature type="domain" description="AAA+ ATPase" evidence="6">
    <location>
        <begin position="302"/>
        <end position="429"/>
    </location>
</feature>
<evidence type="ECO:0008006" key="10">
    <source>
        <dbReference type="Google" id="ProtNLM"/>
    </source>
</evidence>
<organism evidence="8 9">
    <name type="scientific">Candidatus Liptonbacteria bacterium RIFCSPLOWO2_01_FULL_52_25</name>
    <dbReference type="NCBI Taxonomy" id="1798650"/>
    <lineage>
        <taxon>Bacteria</taxon>
        <taxon>Candidatus Liptoniibacteriota</taxon>
    </lineage>
</organism>
<keyword evidence="5" id="KW-0472">Membrane</keyword>
<dbReference type="InterPro" id="IPR027417">
    <property type="entry name" value="P-loop_NTPase"/>
</dbReference>
<feature type="domain" description="Clp ATPase C-terminal" evidence="7">
    <location>
        <begin position="742"/>
        <end position="831"/>
    </location>
</feature>
<evidence type="ECO:0000259" key="6">
    <source>
        <dbReference type="SMART" id="SM00382"/>
    </source>
</evidence>
<comment type="caution">
    <text evidence="8">The sequence shown here is derived from an EMBL/GenBank/DDBJ whole genome shotgun (WGS) entry which is preliminary data.</text>
</comment>
<sequence length="835" mass="93810">MRQFNTKGYELYVRDPRLSMTLPGRLFVRIAANVSYVLFIMAGATFLLTGLPWLRAIGGFLFIFFVDRVMHRGQADRPLDEFPKLGKVNVAQYIRPGAFSVIERAFDRSVITKRSFYLEMTRELLHFSDVKRGLERLDVKPDEFRQKAEELLSGSTEPGTKKDLVAKAEALVLRALPQAFNAGHLFVEVNDLFVAMPGVREEGVSRLFTLFSVEEKDLEKAMIFGELSKRTRRLPNTVAGFVLHAPRIRHRIMNRAWTSRPTPTLDKYATDLTDLARVEEVGFLVGHEAEFDRLVEVLARPINPNAILVGDAGIGKESIVTYLALCLEKDEVPAALFDKRLVALELENLVAGAPQEELTKRLKRIVDEIMVAGNIIVYIPNIHNLVRTGGTAYLSAADALMPVLMSNSFPVVGATFPRDYKQYIEPRSDFAGAFETIRVNEVTEEQAERILSYESLILETKFRVTISFGAVKKAVTLAKKYFRNKFLPSSAEELLKSAIVDAEQRGEKTIGPDRIIAVAESKINIPMHEAGDEEAKKLLNLEQVIHERLVDQEEAVKAVADALREYRSGLARPGGPIASFLFVGPTGVGKTELAKLLSKVQFGSEKQMVRFDMTEYQDKQSFYRFIGSPDGTTSGALTDAILQKPYSLILLDEFEKAYPDILNLFLQVFDDGRLTDNLSRTVDFQNTIIIATSNAHSDIINDALNQGQTMSQIEGYLKKKLTDVFKPELLNRFSRIVIFKNLALKDLEKIVILNLQDIVDMVRGKGLTLEFDPAVITQFAKWGYDPAFGARPLRRVVDEKLRAPLAQAILEKRVRKGSRVKVVLRGEVVDFVSVD</sequence>
<dbReference type="GO" id="GO:0016887">
    <property type="term" value="F:ATP hydrolysis activity"/>
    <property type="evidence" value="ECO:0007669"/>
    <property type="project" value="InterPro"/>
</dbReference>
<dbReference type="Proteomes" id="UP000178880">
    <property type="component" value="Unassembled WGS sequence"/>
</dbReference>
<dbReference type="GO" id="GO:0034605">
    <property type="term" value="P:cellular response to heat"/>
    <property type="evidence" value="ECO:0007669"/>
    <property type="project" value="TreeGrafter"/>
</dbReference>
<evidence type="ECO:0000259" key="7">
    <source>
        <dbReference type="SMART" id="SM01086"/>
    </source>
</evidence>
<dbReference type="PRINTS" id="PR00300">
    <property type="entry name" value="CLPPROTEASEA"/>
</dbReference>
<feature type="transmembrane region" description="Helical" evidence="5">
    <location>
        <begin position="26"/>
        <end position="47"/>
    </location>
</feature>
<dbReference type="InterPro" id="IPR003593">
    <property type="entry name" value="AAA+_ATPase"/>
</dbReference>
<keyword evidence="5" id="KW-0812">Transmembrane</keyword>
<gene>
    <name evidence="8" type="ORF">A2945_02425</name>
</gene>